<evidence type="ECO:0000313" key="3">
    <source>
        <dbReference type="EMBL" id="POZ50366.1"/>
    </source>
</evidence>
<evidence type="ECO:0000313" key="4">
    <source>
        <dbReference type="Proteomes" id="UP000237423"/>
    </source>
</evidence>
<protein>
    <recommendedName>
        <fullName evidence="5">Outer membrane chaperone Skp</fullName>
    </recommendedName>
</protein>
<dbReference type="AlphaFoldDB" id="A0A2S5CHT7"/>
<dbReference type="EMBL" id="PGFZ01000011">
    <property type="protein sequence ID" value="POZ50366.1"/>
    <property type="molecule type" value="Genomic_DNA"/>
</dbReference>
<feature type="chain" id="PRO_5015666451" description="Outer membrane chaperone Skp" evidence="2">
    <location>
        <begin position="23"/>
        <end position="255"/>
    </location>
</feature>
<reference evidence="3 4" key="1">
    <citation type="submission" date="2017-11" db="EMBL/GenBank/DDBJ databases">
        <title>Draft Genome Sequence of Methylobacter psychrotolerans Sph1T, an Obligate Methanotroph from Low-Temperature Environments.</title>
        <authorList>
            <person name="Oshkin I.Y."/>
            <person name="Miroshnikov K."/>
            <person name="Belova S.E."/>
            <person name="Korzhenkov A."/>
            <person name="Toshchakov S.V."/>
            <person name="Dedysh S.N."/>
        </authorList>
    </citation>
    <scope>NUCLEOTIDE SEQUENCE [LARGE SCALE GENOMIC DNA]</scope>
    <source>
        <strain evidence="3 4">Sph1</strain>
    </source>
</reference>
<organism evidence="3 4">
    <name type="scientific">Methylovulum psychrotolerans</name>
    <dbReference type="NCBI Taxonomy" id="1704499"/>
    <lineage>
        <taxon>Bacteria</taxon>
        <taxon>Pseudomonadati</taxon>
        <taxon>Pseudomonadota</taxon>
        <taxon>Gammaproteobacteria</taxon>
        <taxon>Methylococcales</taxon>
        <taxon>Methylococcaceae</taxon>
        <taxon>Methylovulum</taxon>
    </lineage>
</organism>
<sequence>MTKRLPASLCLLALLSACDALQAPPPPIPAPAAQAFIPASAIKWAVVDKRKLTEAVSLALSKADPEIEAANSRYQEQTKERKLIVDQISEIGRAMRDKCPDAQGNKGGKNLPSKPADIPYQEFGSSRIYSGADLLEWQKTHNNPAYLECVKKIKEDPLLIDLQTRLETFGNLEREKSQNERQLRELTESTLTKLVGTYGQHHGYQLIINDRDQSIVHNQSKVVLDITADLLDFISQQPLATPPPASDAPDVAEGQ</sequence>
<keyword evidence="2" id="KW-0732">Signal</keyword>
<dbReference type="Proteomes" id="UP000237423">
    <property type="component" value="Unassembled WGS sequence"/>
</dbReference>
<feature type="region of interest" description="Disordered" evidence="1">
    <location>
        <begin position="97"/>
        <end position="116"/>
    </location>
</feature>
<comment type="caution">
    <text evidence="3">The sequence shown here is derived from an EMBL/GenBank/DDBJ whole genome shotgun (WGS) entry which is preliminary data.</text>
</comment>
<feature type="signal peptide" evidence="2">
    <location>
        <begin position="1"/>
        <end position="22"/>
    </location>
</feature>
<gene>
    <name evidence="3" type="ORF">AADEFJLK_03778</name>
</gene>
<dbReference type="RefSeq" id="WP_103975363.1">
    <property type="nucleotide sequence ID" value="NZ_PGFZ01000011.1"/>
</dbReference>
<name>A0A2S5CHT7_9GAMM</name>
<proteinExistence type="predicted"/>
<dbReference type="PROSITE" id="PS51257">
    <property type="entry name" value="PROKAR_LIPOPROTEIN"/>
    <property type="match status" value="1"/>
</dbReference>
<evidence type="ECO:0000256" key="1">
    <source>
        <dbReference type="SAM" id="MobiDB-lite"/>
    </source>
</evidence>
<evidence type="ECO:0000256" key="2">
    <source>
        <dbReference type="SAM" id="SignalP"/>
    </source>
</evidence>
<evidence type="ECO:0008006" key="5">
    <source>
        <dbReference type="Google" id="ProtNLM"/>
    </source>
</evidence>
<accession>A0A2S5CHT7</accession>